<dbReference type="GO" id="GO:0022857">
    <property type="term" value="F:transmembrane transporter activity"/>
    <property type="evidence" value="ECO:0007669"/>
    <property type="project" value="InterPro"/>
</dbReference>
<comment type="subcellular location">
    <subcellularLocation>
        <location evidence="1">Cell membrane</location>
        <topology evidence="1">Multi-pass membrane protein</topology>
    </subcellularLocation>
</comment>
<evidence type="ECO:0000256" key="5">
    <source>
        <dbReference type="ARBA" id="ARBA00022989"/>
    </source>
</evidence>
<feature type="transmembrane region" description="Helical" evidence="7">
    <location>
        <begin position="99"/>
        <end position="119"/>
    </location>
</feature>
<keyword evidence="6 7" id="KW-0472">Membrane</keyword>
<feature type="transmembrane region" description="Helical" evidence="7">
    <location>
        <begin position="131"/>
        <end position="154"/>
    </location>
</feature>
<dbReference type="InterPro" id="IPR020846">
    <property type="entry name" value="MFS_dom"/>
</dbReference>
<evidence type="ECO:0000256" key="3">
    <source>
        <dbReference type="ARBA" id="ARBA00022475"/>
    </source>
</evidence>
<dbReference type="PROSITE" id="PS50850">
    <property type="entry name" value="MFS"/>
    <property type="match status" value="1"/>
</dbReference>
<feature type="transmembrane region" description="Helical" evidence="7">
    <location>
        <begin position="200"/>
        <end position="222"/>
    </location>
</feature>
<dbReference type="PANTHER" id="PTHR43124:SF10">
    <property type="entry name" value="PURINE EFFLUX PUMP PBUE"/>
    <property type="match status" value="1"/>
</dbReference>
<comment type="caution">
    <text evidence="9">The sequence shown here is derived from an EMBL/GenBank/DDBJ whole genome shotgun (WGS) entry which is preliminary data.</text>
</comment>
<evidence type="ECO:0000256" key="2">
    <source>
        <dbReference type="ARBA" id="ARBA00022448"/>
    </source>
</evidence>
<evidence type="ECO:0000256" key="1">
    <source>
        <dbReference type="ARBA" id="ARBA00004651"/>
    </source>
</evidence>
<feature type="transmembrane region" description="Helical" evidence="7">
    <location>
        <begin position="36"/>
        <end position="59"/>
    </location>
</feature>
<sequence>MNKRVYLLTIVSFVVGLVEMIFGGILPLVANDLGISLGQAGMLISVFSLTFAISGPLLLSATSKMERKRLMLLNLSVALFANMITVLSTSYTLLLVTRIISAMCAALLISLCLTIASNISSEAYRARAISLVLMGVSASLVLGVPFGLMLGNAFGWRAPFIFIVVLTAISIVCIQLLLGKMEPKPSISIQAQLQTLKNKKIIRIQLTSVLFFGGHLTLYAYLTPFLQGALGLDGNWLSVMYLIVGIAAIIGGGVGGLLSDRIGPKKTIVTIIPIFAISIFILPFTTFNTVFFLIVMIVWSMLSWALQPAIQSYLIVSAPHTSDIQQSLNNSAVHVGMAFGSTIGGITIERLGIEANAVIGGILVVIALFTSLASMHRKKQKVNTQSKVI</sequence>
<name>A0A2A9A776_BACCE</name>
<feature type="transmembrane region" description="Helical" evidence="7">
    <location>
        <begin position="357"/>
        <end position="375"/>
    </location>
</feature>
<dbReference type="Gene3D" id="1.20.1250.20">
    <property type="entry name" value="MFS general substrate transporter like domains"/>
    <property type="match status" value="2"/>
</dbReference>
<accession>A0A2A9A776</accession>
<feature type="transmembrane region" description="Helical" evidence="7">
    <location>
        <begin position="71"/>
        <end position="93"/>
    </location>
</feature>
<protein>
    <submittedName>
        <fullName evidence="9">MFS transporter</fullName>
    </submittedName>
</protein>
<evidence type="ECO:0000259" key="8">
    <source>
        <dbReference type="PROSITE" id="PS50850"/>
    </source>
</evidence>
<evidence type="ECO:0000313" key="10">
    <source>
        <dbReference type="Proteomes" id="UP000220032"/>
    </source>
</evidence>
<dbReference type="CDD" id="cd17324">
    <property type="entry name" value="MFS_NepI_like"/>
    <property type="match status" value="1"/>
</dbReference>
<reference evidence="9 10" key="1">
    <citation type="submission" date="2017-09" db="EMBL/GenBank/DDBJ databases">
        <title>Large-scale bioinformatics analysis of Bacillus genomes uncovers conserved roles of natural products in bacterial physiology.</title>
        <authorList>
            <consortium name="Agbiome Team Llc"/>
            <person name="Bleich R.M."/>
            <person name="Grubbs K.J."/>
            <person name="Santa Maria K.C."/>
            <person name="Allen S.E."/>
            <person name="Farag S."/>
            <person name="Shank E.A."/>
            <person name="Bowers A."/>
        </authorList>
    </citation>
    <scope>NUCLEOTIDE SEQUENCE [LARGE SCALE GENOMIC DNA]</scope>
    <source>
        <strain evidence="9 10">AFS022681</strain>
    </source>
</reference>
<dbReference type="EMBL" id="NTRR01000001">
    <property type="protein sequence ID" value="PFE20257.1"/>
    <property type="molecule type" value="Genomic_DNA"/>
</dbReference>
<dbReference type="InterPro" id="IPR050189">
    <property type="entry name" value="MFS_Efflux_Transporters"/>
</dbReference>
<gene>
    <name evidence="9" type="ORF">CN307_00275</name>
</gene>
<keyword evidence="5 7" id="KW-1133">Transmembrane helix</keyword>
<feature type="transmembrane region" description="Helical" evidence="7">
    <location>
        <begin position="234"/>
        <end position="258"/>
    </location>
</feature>
<dbReference type="Pfam" id="PF07690">
    <property type="entry name" value="MFS_1"/>
    <property type="match status" value="1"/>
</dbReference>
<evidence type="ECO:0000256" key="4">
    <source>
        <dbReference type="ARBA" id="ARBA00022692"/>
    </source>
</evidence>
<organism evidence="9 10">
    <name type="scientific">Bacillus cereus</name>
    <dbReference type="NCBI Taxonomy" id="1396"/>
    <lineage>
        <taxon>Bacteria</taxon>
        <taxon>Bacillati</taxon>
        <taxon>Bacillota</taxon>
        <taxon>Bacilli</taxon>
        <taxon>Bacillales</taxon>
        <taxon>Bacillaceae</taxon>
        <taxon>Bacillus</taxon>
        <taxon>Bacillus cereus group</taxon>
    </lineage>
</organism>
<keyword evidence="4 7" id="KW-0812">Transmembrane</keyword>
<dbReference type="Proteomes" id="UP000220032">
    <property type="component" value="Unassembled WGS sequence"/>
</dbReference>
<dbReference type="AlphaFoldDB" id="A0A2A9A776"/>
<keyword evidence="2" id="KW-0813">Transport</keyword>
<dbReference type="RefSeq" id="WP_098341678.1">
    <property type="nucleotide sequence ID" value="NZ_JANHEG010000037.1"/>
</dbReference>
<dbReference type="InterPro" id="IPR036259">
    <property type="entry name" value="MFS_trans_sf"/>
</dbReference>
<dbReference type="PANTHER" id="PTHR43124">
    <property type="entry name" value="PURINE EFFLUX PUMP PBUE"/>
    <property type="match status" value="1"/>
</dbReference>
<dbReference type="InterPro" id="IPR011701">
    <property type="entry name" value="MFS"/>
</dbReference>
<feature type="transmembrane region" description="Helical" evidence="7">
    <location>
        <begin position="7"/>
        <end position="30"/>
    </location>
</feature>
<dbReference type="SUPFAM" id="SSF103473">
    <property type="entry name" value="MFS general substrate transporter"/>
    <property type="match status" value="1"/>
</dbReference>
<feature type="transmembrane region" description="Helical" evidence="7">
    <location>
        <begin position="270"/>
        <end position="299"/>
    </location>
</feature>
<keyword evidence="3" id="KW-1003">Cell membrane</keyword>
<dbReference type="GO" id="GO:0005886">
    <property type="term" value="C:plasma membrane"/>
    <property type="evidence" value="ECO:0007669"/>
    <property type="project" value="UniProtKB-SubCell"/>
</dbReference>
<evidence type="ECO:0000256" key="7">
    <source>
        <dbReference type="SAM" id="Phobius"/>
    </source>
</evidence>
<feature type="transmembrane region" description="Helical" evidence="7">
    <location>
        <begin position="160"/>
        <end position="179"/>
    </location>
</feature>
<evidence type="ECO:0000256" key="6">
    <source>
        <dbReference type="ARBA" id="ARBA00023136"/>
    </source>
</evidence>
<proteinExistence type="predicted"/>
<feature type="domain" description="Major facilitator superfamily (MFS) profile" evidence="8">
    <location>
        <begin position="4"/>
        <end position="378"/>
    </location>
</feature>
<evidence type="ECO:0000313" key="9">
    <source>
        <dbReference type="EMBL" id="PFE20257.1"/>
    </source>
</evidence>